<reference evidence="3" key="3">
    <citation type="submission" date="2020-12" db="UniProtKB">
        <authorList>
            <consortium name="WormBaseParasite"/>
        </authorList>
    </citation>
    <scope>IDENTIFICATION</scope>
</reference>
<evidence type="ECO:0000313" key="3">
    <source>
        <dbReference type="WBParaSite" id="SRAE_2000526200.1"/>
    </source>
</evidence>
<reference evidence="1" key="2">
    <citation type="submission" date="2014-09" db="EMBL/GenBank/DDBJ databases">
        <authorList>
            <person name="Aslett A.Martin."/>
        </authorList>
    </citation>
    <scope>NUCLEOTIDE SEQUENCE</scope>
    <source>
        <strain evidence="1">ED321 Heterogonic</strain>
    </source>
</reference>
<dbReference type="WormBase" id="SRAE_2000526200">
    <property type="protein sequence ID" value="SRP06413"/>
    <property type="gene ID" value="WBGene00265522"/>
</dbReference>
<organism evidence="1">
    <name type="scientific">Strongyloides ratti</name>
    <name type="common">Parasitic roundworm</name>
    <dbReference type="NCBI Taxonomy" id="34506"/>
    <lineage>
        <taxon>Eukaryota</taxon>
        <taxon>Metazoa</taxon>
        <taxon>Ecdysozoa</taxon>
        <taxon>Nematoda</taxon>
        <taxon>Chromadorea</taxon>
        <taxon>Rhabditida</taxon>
        <taxon>Tylenchina</taxon>
        <taxon>Panagrolaimomorpha</taxon>
        <taxon>Strongyloidoidea</taxon>
        <taxon>Strongyloididae</taxon>
        <taxon>Strongyloides</taxon>
    </lineage>
</organism>
<keyword evidence="2" id="KW-1185">Reference proteome</keyword>
<proteinExistence type="predicted"/>
<gene>
    <name evidence="1 3 4" type="ORF">SRAE_2000526200</name>
</gene>
<dbReference type="WBParaSite" id="SRAE_2000526200.1">
    <property type="protein sequence ID" value="SRAE_2000526200.1"/>
    <property type="gene ID" value="WBGene00265522"/>
</dbReference>
<name>A0A090LR37_STRRB</name>
<dbReference type="CTD" id="36383015"/>
<accession>A0A090LR37</accession>
<dbReference type="Proteomes" id="UP000035682">
    <property type="component" value="Unplaced"/>
</dbReference>
<evidence type="ECO:0000313" key="4">
    <source>
        <dbReference type="WormBase" id="SRAE_2000526200"/>
    </source>
</evidence>
<protein>
    <submittedName>
        <fullName evidence="1 3">Uncharacterized protein</fullName>
    </submittedName>
</protein>
<reference evidence="2" key="1">
    <citation type="submission" date="2014-09" db="EMBL/GenBank/DDBJ databases">
        <authorList>
            <person name="Martin A.A."/>
        </authorList>
    </citation>
    <scope>NUCLEOTIDE SEQUENCE</scope>
    <source>
        <strain evidence="2">ED321</strain>
    </source>
</reference>
<evidence type="ECO:0000313" key="1">
    <source>
        <dbReference type="EMBL" id="CEF70637.1"/>
    </source>
</evidence>
<dbReference type="GeneID" id="36383015"/>
<sequence>MVNDQEISFQRFVLLIEALKEIELEIKINDTYENGSRIGLKYFLIFYNNKLEALIPSKMKNYINQELETYKLMNNSLKIVFLSLIKDASSFEKYLLQLIKYAEVLNLEPISVVTIFISNTSNYLTDEEEILSYKELGFDLENWKLFTKFLDNKYGFNQTNNTTNMFSENISNFDFTSNNYTNKSILFYDKKIKLPLKTSTPKMSQISLYNSQDFDNLSNVIFESTIKNSQSYIKKEETSFISCLENDDNLMNILKENSKTNNGKQINDIKGKISSFFMENPKLNVKYKEITQKNQYNSIIHHKQDGKFYLEFYKVNNRHGFIYHFYGFSNNVPVNGIVKRTTKAKEFQTTKMLSILSILNTTEKYGLKSIMIFHSDKTLHEKIKDYEKSLNATENLVYKKIKEISLHVEVFIILINEEVKIEEMELILFTSMKLIPNIEFEKKNYKSSNVGLPLCIYL</sequence>
<dbReference type="AlphaFoldDB" id="A0A090LR37"/>
<evidence type="ECO:0000313" key="2">
    <source>
        <dbReference type="Proteomes" id="UP000035682"/>
    </source>
</evidence>
<dbReference type="RefSeq" id="XP_024509833.1">
    <property type="nucleotide sequence ID" value="XM_024644256.1"/>
</dbReference>
<dbReference type="EMBL" id="LN609529">
    <property type="protein sequence ID" value="CEF70637.1"/>
    <property type="molecule type" value="Genomic_DNA"/>
</dbReference>